<evidence type="ECO:0000313" key="7">
    <source>
        <dbReference type="Proteomes" id="UP000193061"/>
    </source>
</evidence>
<reference evidence="6 7" key="1">
    <citation type="submission" date="2017-03" db="EMBL/GenBank/DDBJ databases">
        <authorList>
            <person name="Afonso C.L."/>
            <person name="Miller P.J."/>
            <person name="Scott M.A."/>
            <person name="Spackman E."/>
            <person name="Goraichik I."/>
            <person name="Dimitrov K.M."/>
            <person name="Suarez D.L."/>
            <person name="Swayne D.E."/>
        </authorList>
    </citation>
    <scope>NUCLEOTIDE SEQUENCE [LARGE SCALE GENOMIC DNA]</scope>
    <source>
        <strain evidence="6 7">CECT 7450</strain>
    </source>
</reference>
<evidence type="ECO:0000256" key="2">
    <source>
        <dbReference type="ARBA" id="ARBA00023015"/>
    </source>
</evidence>
<dbReference type="Gene3D" id="3.40.190.10">
    <property type="entry name" value="Periplasmic binding protein-like II"/>
    <property type="match status" value="2"/>
</dbReference>
<evidence type="ECO:0000256" key="1">
    <source>
        <dbReference type="ARBA" id="ARBA00009437"/>
    </source>
</evidence>
<keyword evidence="3" id="KW-0238">DNA-binding</keyword>
<evidence type="ECO:0000313" key="6">
    <source>
        <dbReference type="EMBL" id="SLN19966.1"/>
    </source>
</evidence>
<proteinExistence type="inferred from homology"/>
<dbReference type="Pfam" id="PF00126">
    <property type="entry name" value="HTH_1"/>
    <property type="match status" value="1"/>
</dbReference>
<dbReference type="PRINTS" id="PR00039">
    <property type="entry name" value="HTHLYSR"/>
</dbReference>
<dbReference type="InterPro" id="IPR036390">
    <property type="entry name" value="WH_DNA-bd_sf"/>
</dbReference>
<evidence type="ECO:0000259" key="5">
    <source>
        <dbReference type="PROSITE" id="PS50931"/>
    </source>
</evidence>
<sequence length="297" mass="32521">MLQRNINLNWLRSFESAARHLSFTAAAHELSLTQTAISQHIKALEQKLGQQLFIRRAKSLRLTDVGEAYLPSVRDGLNTIGLSTRGLFGPDLANHVIIRASMACNVWLSSQLATLCQQHPQIGVQFVTSIWPEATKQKAADLDIILAPQKHAGAHLEKLSDESIVPVCGSQTASSIKSLQDLEQLDRIHILGFDDHWARYLAAFDIQQSAGTTRHVVDTSVAAGEMVQAGMGGAMLIERFATQAIQTGRDISIVGASVPLGQSHYIARNDATQAQRPEVEAVIAWLKQCFTPRDEIS</sequence>
<dbReference type="Pfam" id="PF03466">
    <property type="entry name" value="LysR_substrate"/>
    <property type="match status" value="1"/>
</dbReference>
<dbReference type="AlphaFoldDB" id="A0A1X6YFS8"/>
<keyword evidence="4" id="KW-0804">Transcription</keyword>
<feature type="domain" description="HTH lysR-type" evidence="5">
    <location>
        <begin position="6"/>
        <end position="63"/>
    </location>
</feature>
<dbReference type="OrthoDB" id="9813056at2"/>
<dbReference type="PANTHER" id="PTHR30537">
    <property type="entry name" value="HTH-TYPE TRANSCRIPTIONAL REGULATOR"/>
    <property type="match status" value="1"/>
</dbReference>
<dbReference type="InterPro" id="IPR036388">
    <property type="entry name" value="WH-like_DNA-bd_sf"/>
</dbReference>
<evidence type="ECO:0000256" key="4">
    <source>
        <dbReference type="ARBA" id="ARBA00023163"/>
    </source>
</evidence>
<evidence type="ECO:0000256" key="3">
    <source>
        <dbReference type="ARBA" id="ARBA00023125"/>
    </source>
</evidence>
<dbReference type="Proteomes" id="UP000193061">
    <property type="component" value="Unassembled WGS sequence"/>
</dbReference>
<keyword evidence="7" id="KW-1185">Reference proteome</keyword>
<dbReference type="InterPro" id="IPR000847">
    <property type="entry name" value="LysR_HTH_N"/>
</dbReference>
<dbReference type="SUPFAM" id="SSF53850">
    <property type="entry name" value="Periplasmic binding protein-like II"/>
    <property type="match status" value="1"/>
</dbReference>
<dbReference type="GO" id="GO:0043565">
    <property type="term" value="F:sequence-specific DNA binding"/>
    <property type="evidence" value="ECO:0007669"/>
    <property type="project" value="TreeGrafter"/>
</dbReference>
<keyword evidence="2" id="KW-0805">Transcription regulation</keyword>
<dbReference type="FunFam" id="1.10.10.10:FF:000001">
    <property type="entry name" value="LysR family transcriptional regulator"/>
    <property type="match status" value="1"/>
</dbReference>
<gene>
    <name evidence="6" type="primary">ampR_3</name>
    <name evidence="6" type="ORF">ROA7450_00655</name>
</gene>
<dbReference type="InterPro" id="IPR058163">
    <property type="entry name" value="LysR-type_TF_proteobact-type"/>
</dbReference>
<dbReference type="PROSITE" id="PS50931">
    <property type="entry name" value="HTH_LYSR"/>
    <property type="match status" value="1"/>
</dbReference>
<dbReference type="InterPro" id="IPR005119">
    <property type="entry name" value="LysR_subst-bd"/>
</dbReference>
<dbReference type="GO" id="GO:0003700">
    <property type="term" value="F:DNA-binding transcription factor activity"/>
    <property type="evidence" value="ECO:0007669"/>
    <property type="project" value="InterPro"/>
</dbReference>
<dbReference type="PANTHER" id="PTHR30537:SF26">
    <property type="entry name" value="GLYCINE CLEAVAGE SYSTEM TRANSCRIPTIONAL ACTIVATOR"/>
    <property type="match status" value="1"/>
</dbReference>
<dbReference type="RefSeq" id="WP_085804229.1">
    <property type="nucleotide sequence ID" value="NZ_FWFX01000002.1"/>
</dbReference>
<comment type="similarity">
    <text evidence="1">Belongs to the LysR transcriptional regulatory family.</text>
</comment>
<dbReference type="Gene3D" id="1.10.10.10">
    <property type="entry name" value="Winged helix-like DNA-binding domain superfamily/Winged helix DNA-binding domain"/>
    <property type="match status" value="1"/>
</dbReference>
<protein>
    <submittedName>
        <fullName evidence="6">HTH-type transcriptional activator AmpR</fullName>
    </submittedName>
</protein>
<name>A0A1X6YFS8_9RHOB</name>
<dbReference type="GO" id="GO:0006351">
    <property type="term" value="P:DNA-templated transcription"/>
    <property type="evidence" value="ECO:0007669"/>
    <property type="project" value="TreeGrafter"/>
</dbReference>
<organism evidence="6 7">
    <name type="scientific">Roseovarius albus</name>
    <dbReference type="NCBI Taxonomy" id="1247867"/>
    <lineage>
        <taxon>Bacteria</taxon>
        <taxon>Pseudomonadati</taxon>
        <taxon>Pseudomonadota</taxon>
        <taxon>Alphaproteobacteria</taxon>
        <taxon>Rhodobacterales</taxon>
        <taxon>Roseobacteraceae</taxon>
        <taxon>Roseovarius</taxon>
    </lineage>
</organism>
<dbReference type="SUPFAM" id="SSF46785">
    <property type="entry name" value="Winged helix' DNA-binding domain"/>
    <property type="match status" value="1"/>
</dbReference>
<accession>A0A1X6YFS8</accession>
<dbReference type="EMBL" id="FWFX01000002">
    <property type="protein sequence ID" value="SLN19966.1"/>
    <property type="molecule type" value="Genomic_DNA"/>
</dbReference>